<feature type="transmembrane region" description="Helical" evidence="1">
    <location>
        <begin position="12"/>
        <end position="40"/>
    </location>
</feature>
<feature type="transmembrane region" description="Helical" evidence="1">
    <location>
        <begin position="67"/>
        <end position="93"/>
    </location>
</feature>
<proteinExistence type="predicted"/>
<dbReference type="EMBL" id="JBHTKR010000008">
    <property type="protein sequence ID" value="MFD1196557.1"/>
    <property type="molecule type" value="Genomic_DNA"/>
</dbReference>
<keyword evidence="1" id="KW-0812">Transmembrane</keyword>
<organism evidence="2 3">
    <name type="scientific">Seohaeicola saemankumensis</name>
    <dbReference type="NCBI Taxonomy" id="481181"/>
    <lineage>
        <taxon>Bacteria</taxon>
        <taxon>Pseudomonadati</taxon>
        <taxon>Pseudomonadota</taxon>
        <taxon>Alphaproteobacteria</taxon>
        <taxon>Rhodobacterales</taxon>
        <taxon>Roseobacteraceae</taxon>
        <taxon>Seohaeicola</taxon>
    </lineage>
</organism>
<keyword evidence="1" id="KW-0472">Membrane</keyword>
<dbReference type="InterPro" id="IPR018692">
    <property type="entry name" value="DUF2189"/>
</dbReference>
<reference evidence="3" key="1">
    <citation type="journal article" date="2019" name="Int. J. Syst. Evol. Microbiol.">
        <title>The Global Catalogue of Microorganisms (GCM) 10K type strain sequencing project: providing services to taxonomists for standard genome sequencing and annotation.</title>
        <authorList>
            <consortium name="The Broad Institute Genomics Platform"/>
            <consortium name="The Broad Institute Genome Sequencing Center for Infectious Disease"/>
            <person name="Wu L."/>
            <person name="Ma J."/>
        </authorList>
    </citation>
    <scope>NUCLEOTIDE SEQUENCE [LARGE SCALE GENOMIC DNA]</scope>
    <source>
        <strain evidence="3">CCUG 55328</strain>
    </source>
</reference>
<comment type="caution">
    <text evidence="2">The sequence shown here is derived from an EMBL/GenBank/DDBJ whole genome shotgun (WGS) entry which is preliminary data.</text>
</comment>
<keyword evidence="1" id="KW-1133">Transmembrane helix</keyword>
<evidence type="ECO:0000313" key="3">
    <source>
        <dbReference type="Proteomes" id="UP001597151"/>
    </source>
</evidence>
<dbReference type="Pfam" id="PF09955">
    <property type="entry name" value="DUF2189"/>
    <property type="match status" value="1"/>
</dbReference>
<gene>
    <name evidence="2" type="ORF">ACFQ3C_17970</name>
</gene>
<name>A0ABW3TKJ9_9RHOB</name>
<sequence>MQEVLYTSAGWTMIVTGVAVGFCFALIALATSVVSFPLLLHRNVGVPRAVHTSYQVFRKNPKVVSTWGVVIAMLLLIGSIPALIGLIIVLPLLGHATWHFYKRAVRF</sequence>
<evidence type="ECO:0000256" key="1">
    <source>
        <dbReference type="SAM" id="Phobius"/>
    </source>
</evidence>
<keyword evidence="3" id="KW-1185">Reference proteome</keyword>
<protein>
    <submittedName>
        <fullName evidence="2">DUF2189 domain-containing protein</fullName>
    </submittedName>
</protein>
<dbReference type="RefSeq" id="WP_380794795.1">
    <property type="nucleotide sequence ID" value="NZ_JBHTKR010000008.1"/>
</dbReference>
<dbReference type="Proteomes" id="UP001597151">
    <property type="component" value="Unassembled WGS sequence"/>
</dbReference>
<accession>A0ABW3TKJ9</accession>
<evidence type="ECO:0000313" key="2">
    <source>
        <dbReference type="EMBL" id="MFD1196557.1"/>
    </source>
</evidence>